<dbReference type="InterPro" id="IPR008331">
    <property type="entry name" value="Ferritin_DPS_dom"/>
</dbReference>
<dbReference type="EMBL" id="FOFG01000012">
    <property type="protein sequence ID" value="SER15408.1"/>
    <property type="molecule type" value="Genomic_DNA"/>
</dbReference>
<accession>A0A1H9LVM5</accession>
<name>A0A1H9LVM5_9HYPH</name>
<dbReference type="GO" id="GO:0004322">
    <property type="term" value="F:ferroxidase activity"/>
    <property type="evidence" value="ECO:0007669"/>
    <property type="project" value="UniProtKB-EC"/>
</dbReference>
<keyword evidence="6 7" id="KW-0408">Iron</keyword>
<evidence type="ECO:0000256" key="4">
    <source>
        <dbReference type="ARBA" id="ARBA00022617"/>
    </source>
</evidence>
<feature type="binding site" evidence="8">
    <location>
        <position position="51"/>
    </location>
    <ligand>
        <name>Fe cation</name>
        <dbReference type="ChEBI" id="CHEBI:24875"/>
        <label>2</label>
    </ligand>
</feature>
<protein>
    <recommendedName>
        <fullName evidence="7 9">Bacterioferritin</fullName>
        <ecNumber evidence="7">1.16.3.1</ecNumber>
    </recommendedName>
</protein>
<gene>
    <name evidence="11" type="ORF">SAMN05216548_11235</name>
</gene>
<dbReference type="PROSITE" id="PS00549">
    <property type="entry name" value="BACTERIOFERRITIN"/>
    <property type="match status" value="1"/>
</dbReference>
<dbReference type="NCBIfam" id="TIGR00754">
    <property type="entry name" value="bfr"/>
    <property type="match status" value="1"/>
</dbReference>
<dbReference type="Pfam" id="PF00210">
    <property type="entry name" value="Ferritin"/>
    <property type="match status" value="1"/>
</dbReference>
<reference evidence="11 12" key="1">
    <citation type="submission" date="2016-10" db="EMBL/GenBank/DDBJ databases">
        <authorList>
            <person name="de Groot N.N."/>
        </authorList>
    </citation>
    <scope>NUCLEOTIDE SEQUENCE [LARGE SCALE GENOMIC DNA]</scope>
    <source>
        <strain evidence="11 12">A52C2</strain>
    </source>
</reference>
<keyword evidence="12" id="KW-1185">Reference proteome</keyword>
<dbReference type="CDD" id="cd00907">
    <property type="entry name" value="Bacterioferritin"/>
    <property type="match status" value="1"/>
</dbReference>
<evidence type="ECO:0000256" key="6">
    <source>
        <dbReference type="ARBA" id="ARBA00023004"/>
    </source>
</evidence>
<comment type="function">
    <text evidence="7">Iron-storage protein, whose ferroxidase center binds Fe(2+), oxidizes it using dioxygen to Fe(3+), and participates in the subsequent Fe(3+) oxide mineral core formation within the central cavity of the BFR protein shell.</text>
</comment>
<dbReference type="InterPro" id="IPR009078">
    <property type="entry name" value="Ferritin-like_SF"/>
</dbReference>
<dbReference type="STRING" id="1855383.SAMN05216548_11235"/>
<dbReference type="OrthoDB" id="9800505at2"/>
<dbReference type="Gene3D" id="1.20.1260.10">
    <property type="match status" value="1"/>
</dbReference>
<dbReference type="PANTHER" id="PTHR30295">
    <property type="entry name" value="BACTERIOFERRITIN"/>
    <property type="match status" value="1"/>
</dbReference>
<comment type="similarity">
    <text evidence="2 7 9">Belongs to the bacterioferritin family.</text>
</comment>
<dbReference type="GO" id="GO:0005829">
    <property type="term" value="C:cytosol"/>
    <property type="evidence" value="ECO:0007669"/>
    <property type="project" value="TreeGrafter"/>
</dbReference>
<feature type="binding site" evidence="8">
    <location>
        <position position="94"/>
    </location>
    <ligand>
        <name>Fe cation</name>
        <dbReference type="ChEBI" id="CHEBI:24875"/>
        <label>2</label>
    </ligand>
</feature>
<dbReference type="GO" id="GO:0006826">
    <property type="term" value="P:iron ion transport"/>
    <property type="evidence" value="ECO:0007669"/>
    <property type="project" value="InterPro"/>
</dbReference>
<dbReference type="PANTHER" id="PTHR30295:SF0">
    <property type="entry name" value="BACTERIOFERRITIN"/>
    <property type="match status" value="1"/>
</dbReference>
<evidence type="ECO:0000313" key="12">
    <source>
        <dbReference type="Proteomes" id="UP000199647"/>
    </source>
</evidence>
<evidence type="ECO:0000256" key="9">
    <source>
        <dbReference type="RuleBase" id="RU000623"/>
    </source>
</evidence>
<dbReference type="GO" id="GO:0020037">
    <property type="term" value="F:heme binding"/>
    <property type="evidence" value="ECO:0007669"/>
    <property type="project" value="TreeGrafter"/>
</dbReference>
<dbReference type="PIRSF" id="PIRSF002560">
    <property type="entry name" value="Bacterioferritin"/>
    <property type="match status" value="1"/>
</dbReference>
<feature type="binding site" evidence="8">
    <location>
        <position position="54"/>
    </location>
    <ligand>
        <name>Fe cation</name>
        <dbReference type="ChEBI" id="CHEBI:24875"/>
        <label>1</label>
    </ligand>
</feature>
<feature type="binding site" description="axial binding residue" evidence="8">
    <location>
        <position position="52"/>
    </location>
    <ligand>
        <name>heme b</name>
        <dbReference type="ChEBI" id="CHEBI:60344"/>
        <note>ligand shared between dimeric partners</note>
    </ligand>
    <ligandPart>
        <name>Fe</name>
        <dbReference type="ChEBI" id="CHEBI:18248"/>
    </ligandPart>
</feature>
<feature type="binding site" evidence="8">
    <location>
        <position position="18"/>
    </location>
    <ligand>
        <name>Fe cation</name>
        <dbReference type="ChEBI" id="CHEBI:24875"/>
        <label>1</label>
    </ligand>
</feature>
<dbReference type="PRINTS" id="PR00601">
    <property type="entry name" value="BACFERRITIN"/>
</dbReference>
<comment type="cofactor">
    <cofactor evidence="1">
        <name>heme b</name>
        <dbReference type="ChEBI" id="CHEBI:60344"/>
    </cofactor>
</comment>
<proteinExistence type="inferred from homology"/>
<evidence type="ECO:0000259" key="10">
    <source>
        <dbReference type="PROSITE" id="PS50905"/>
    </source>
</evidence>
<dbReference type="GO" id="GO:0008199">
    <property type="term" value="F:ferric iron binding"/>
    <property type="evidence" value="ECO:0007669"/>
    <property type="project" value="InterPro"/>
</dbReference>
<sequence>MKGAPQVIERLNQALKLELGAINQYWLHYRLLDDWGFTLLARKERAESIEEMNHADRLVSRIIFLEGHPNLQTVAPLRIGQNIREVLEGDLAGEYDAVQAYREARDVCHEVRDYVSMKIFEELLRDEEGHVDFLETQIDLLNSLGEQNYMLLQSASADKAESNAAGGGEEH</sequence>
<feature type="binding site" evidence="8">
    <location>
        <position position="130"/>
    </location>
    <ligand>
        <name>Fe cation</name>
        <dbReference type="ChEBI" id="CHEBI:24875"/>
        <label>2</label>
    </ligand>
</feature>
<evidence type="ECO:0000313" key="11">
    <source>
        <dbReference type="EMBL" id="SER15408.1"/>
    </source>
</evidence>
<feature type="domain" description="Ferritin-like diiron" evidence="10">
    <location>
        <begin position="1"/>
        <end position="145"/>
    </location>
</feature>
<feature type="binding site" evidence="8">
    <location>
        <position position="50"/>
    </location>
    <ligand>
        <name>Fe cation</name>
        <dbReference type="ChEBI" id="CHEBI:24875"/>
        <label>3</label>
    </ligand>
</feature>
<feature type="binding site" evidence="8">
    <location>
        <position position="51"/>
    </location>
    <ligand>
        <name>Fe cation</name>
        <dbReference type="ChEBI" id="CHEBI:24875"/>
        <label>1</label>
    </ligand>
</feature>
<dbReference type="EC" id="1.16.3.1" evidence="7"/>
<dbReference type="RefSeq" id="WP_092497965.1">
    <property type="nucleotide sequence ID" value="NZ_FOFG01000012.1"/>
</dbReference>
<comment type="catalytic activity">
    <reaction evidence="7">
        <text>4 Fe(2+) + O2 + 4 H(+) = 4 Fe(3+) + 2 H2O</text>
        <dbReference type="Rhea" id="RHEA:11148"/>
        <dbReference type="ChEBI" id="CHEBI:15377"/>
        <dbReference type="ChEBI" id="CHEBI:15378"/>
        <dbReference type="ChEBI" id="CHEBI:15379"/>
        <dbReference type="ChEBI" id="CHEBI:29033"/>
        <dbReference type="ChEBI" id="CHEBI:29034"/>
        <dbReference type="EC" id="1.16.3.1"/>
    </reaction>
</comment>
<dbReference type="Proteomes" id="UP000199647">
    <property type="component" value="Unassembled WGS sequence"/>
</dbReference>
<evidence type="ECO:0000256" key="5">
    <source>
        <dbReference type="ARBA" id="ARBA00022723"/>
    </source>
</evidence>
<feature type="binding site" evidence="8">
    <location>
        <position position="127"/>
    </location>
    <ligand>
        <name>Fe cation</name>
        <dbReference type="ChEBI" id="CHEBI:24875"/>
        <label>2</label>
    </ligand>
</feature>
<dbReference type="InterPro" id="IPR009040">
    <property type="entry name" value="Ferritin-like_diiron"/>
</dbReference>
<evidence type="ECO:0000256" key="3">
    <source>
        <dbReference type="ARBA" id="ARBA00022434"/>
    </source>
</evidence>
<dbReference type="InterPro" id="IPR002024">
    <property type="entry name" value="Bacterioferritin"/>
</dbReference>
<dbReference type="GO" id="GO:0006879">
    <property type="term" value="P:intracellular iron ion homeostasis"/>
    <property type="evidence" value="ECO:0007669"/>
    <property type="project" value="UniProtKB-KW"/>
</dbReference>
<keyword evidence="5 7" id="KW-0479">Metal-binding</keyword>
<keyword evidence="3 7" id="KW-0409">Iron storage</keyword>
<evidence type="ECO:0000256" key="2">
    <source>
        <dbReference type="ARBA" id="ARBA00008093"/>
    </source>
</evidence>
<keyword evidence="4 9" id="KW-0349">Heme</keyword>
<dbReference type="InterPro" id="IPR012347">
    <property type="entry name" value="Ferritin-like"/>
</dbReference>
<evidence type="ECO:0000256" key="8">
    <source>
        <dbReference type="PIRSR" id="PIRSR002560-1"/>
    </source>
</evidence>
<dbReference type="PROSITE" id="PS50905">
    <property type="entry name" value="FERRITIN_LIKE"/>
    <property type="match status" value="1"/>
</dbReference>
<feature type="binding site" evidence="8">
    <location>
        <position position="127"/>
    </location>
    <ligand>
        <name>Fe cation</name>
        <dbReference type="ChEBI" id="CHEBI:24875"/>
        <label>1</label>
    </ligand>
</feature>
<organism evidence="11 12">
    <name type="scientific">Faunimonas pinastri</name>
    <dbReference type="NCBI Taxonomy" id="1855383"/>
    <lineage>
        <taxon>Bacteria</taxon>
        <taxon>Pseudomonadati</taxon>
        <taxon>Pseudomonadota</taxon>
        <taxon>Alphaproteobacteria</taxon>
        <taxon>Hyphomicrobiales</taxon>
        <taxon>Afifellaceae</taxon>
        <taxon>Faunimonas</taxon>
    </lineage>
</organism>
<dbReference type="SUPFAM" id="SSF47240">
    <property type="entry name" value="Ferritin-like"/>
    <property type="match status" value="1"/>
</dbReference>
<dbReference type="AlphaFoldDB" id="A0A1H9LVM5"/>
<evidence type="ECO:0000256" key="1">
    <source>
        <dbReference type="ARBA" id="ARBA00001970"/>
    </source>
</evidence>
<evidence type="ECO:0000256" key="7">
    <source>
        <dbReference type="PIRNR" id="PIRNR002560"/>
    </source>
</evidence>